<proteinExistence type="predicted"/>
<keyword evidence="2" id="KW-1185">Reference proteome</keyword>
<organism evidence="1 2">
    <name type="scientific">Rubus argutus</name>
    <name type="common">Southern blackberry</name>
    <dbReference type="NCBI Taxonomy" id="59490"/>
    <lineage>
        <taxon>Eukaryota</taxon>
        <taxon>Viridiplantae</taxon>
        <taxon>Streptophyta</taxon>
        <taxon>Embryophyta</taxon>
        <taxon>Tracheophyta</taxon>
        <taxon>Spermatophyta</taxon>
        <taxon>Magnoliopsida</taxon>
        <taxon>eudicotyledons</taxon>
        <taxon>Gunneridae</taxon>
        <taxon>Pentapetalae</taxon>
        <taxon>rosids</taxon>
        <taxon>fabids</taxon>
        <taxon>Rosales</taxon>
        <taxon>Rosaceae</taxon>
        <taxon>Rosoideae</taxon>
        <taxon>Rosoideae incertae sedis</taxon>
        <taxon>Rubus</taxon>
    </lineage>
</organism>
<dbReference type="EMBL" id="JBEDUW010000005">
    <property type="protein sequence ID" value="KAK9926737.1"/>
    <property type="molecule type" value="Genomic_DNA"/>
</dbReference>
<name>A0AAW1WQ33_RUBAR</name>
<protein>
    <submittedName>
        <fullName evidence="1">Uncharacterized protein</fullName>
    </submittedName>
</protein>
<sequence>MASAYSEDANVSRILCEQAYSMAQNLDPTSDGRGVLQFKTGLMSVIKQKFATSDDITWRIFRERSRDCMNLALLVLTSESI</sequence>
<dbReference type="Proteomes" id="UP001457282">
    <property type="component" value="Unassembled WGS sequence"/>
</dbReference>
<evidence type="ECO:0000313" key="1">
    <source>
        <dbReference type="EMBL" id="KAK9926737.1"/>
    </source>
</evidence>
<gene>
    <name evidence="1" type="ORF">M0R45_023950</name>
</gene>
<dbReference type="AlphaFoldDB" id="A0AAW1WQ33"/>
<accession>A0AAW1WQ33</accession>
<reference evidence="1 2" key="1">
    <citation type="journal article" date="2023" name="G3 (Bethesda)">
        <title>A chromosome-length genome assembly and annotation of blackberry (Rubus argutus, cv. 'Hillquist').</title>
        <authorList>
            <person name="Bruna T."/>
            <person name="Aryal R."/>
            <person name="Dudchenko O."/>
            <person name="Sargent D.J."/>
            <person name="Mead D."/>
            <person name="Buti M."/>
            <person name="Cavallini A."/>
            <person name="Hytonen T."/>
            <person name="Andres J."/>
            <person name="Pham M."/>
            <person name="Weisz D."/>
            <person name="Mascagni F."/>
            <person name="Usai G."/>
            <person name="Natali L."/>
            <person name="Bassil N."/>
            <person name="Fernandez G.E."/>
            <person name="Lomsadze A."/>
            <person name="Armour M."/>
            <person name="Olukolu B."/>
            <person name="Poorten T."/>
            <person name="Britton C."/>
            <person name="Davik J."/>
            <person name="Ashrafi H."/>
            <person name="Aiden E.L."/>
            <person name="Borodovsky M."/>
            <person name="Worthington M."/>
        </authorList>
    </citation>
    <scope>NUCLEOTIDE SEQUENCE [LARGE SCALE GENOMIC DNA]</scope>
    <source>
        <strain evidence="1">PI 553951</strain>
    </source>
</reference>
<comment type="caution">
    <text evidence="1">The sequence shown here is derived from an EMBL/GenBank/DDBJ whole genome shotgun (WGS) entry which is preliminary data.</text>
</comment>
<evidence type="ECO:0000313" key="2">
    <source>
        <dbReference type="Proteomes" id="UP001457282"/>
    </source>
</evidence>